<dbReference type="Pfam" id="PF14299">
    <property type="entry name" value="PP2"/>
    <property type="match status" value="1"/>
</dbReference>
<evidence type="ECO:0000313" key="1">
    <source>
        <dbReference type="EnsemblPlants" id="AET6Gv20660600.9"/>
    </source>
</evidence>
<evidence type="ECO:0000313" key="2">
    <source>
        <dbReference type="Proteomes" id="UP000015105"/>
    </source>
</evidence>
<accession>A0A453P9J7</accession>
<protein>
    <submittedName>
        <fullName evidence="1">Uncharacterized protein</fullName>
    </submittedName>
</protein>
<reference evidence="1" key="5">
    <citation type="journal article" date="2021" name="G3 (Bethesda)">
        <title>Aegilops tauschii genome assembly Aet v5.0 features greater sequence contiguity and improved annotation.</title>
        <authorList>
            <person name="Wang L."/>
            <person name="Zhu T."/>
            <person name="Rodriguez J.C."/>
            <person name="Deal K.R."/>
            <person name="Dubcovsky J."/>
            <person name="McGuire P.E."/>
            <person name="Lux T."/>
            <person name="Spannagl M."/>
            <person name="Mayer K.F.X."/>
            <person name="Baldrich P."/>
            <person name="Meyers B.C."/>
            <person name="Huo N."/>
            <person name="Gu Y.Q."/>
            <person name="Zhou H."/>
            <person name="Devos K.M."/>
            <person name="Bennetzen J.L."/>
            <person name="Unver T."/>
            <person name="Budak H."/>
            <person name="Gulick P.J."/>
            <person name="Galiba G."/>
            <person name="Kalapos B."/>
            <person name="Nelson D.R."/>
            <person name="Li P."/>
            <person name="You F.M."/>
            <person name="Luo M.C."/>
            <person name="Dvorak J."/>
        </authorList>
    </citation>
    <scope>NUCLEOTIDE SEQUENCE [LARGE SCALE GENOMIC DNA]</scope>
    <source>
        <strain evidence="1">cv. AL8/78</strain>
    </source>
</reference>
<dbReference type="PANTHER" id="PTHR31960:SF8">
    <property type="entry name" value="OS02G0675800 PROTEIN"/>
    <property type="match status" value="1"/>
</dbReference>
<name>A0A453P9J7_AEGTS</name>
<keyword evidence="2" id="KW-1185">Reference proteome</keyword>
<reference evidence="2" key="2">
    <citation type="journal article" date="2017" name="Nat. Plants">
        <title>The Aegilops tauschii genome reveals multiple impacts of transposons.</title>
        <authorList>
            <person name="Zhao G."/>
            <person name="Zou C."/>
            <person name="Li K."/>
            <person name="Wang K."/>
            <person name="Li T."/>
            <person name="Gao L."/>
            <person name="Zhang X."/>
            <person name="Wang H."/>
            <person name="Yang Z."/>
            <person name="Liu X."/>
            <person name="Jiang W."/>
            <person name="Mao L."/>
            <person name="Kong X."/>
            <person name="Jiao Y."/>
            <person name="Jia J."/>
        </authorList>
    </citation>
    <scope>NUCLEOTIDE SEQUENCE [LARGE SCALE GENOMIC DNA]</scope>
    <source>
        <strain evidence="2">cv. AL8/78</strain>
    </source>
</reference>
<reference evidence="1" key="4">
    <citation type="submission" date="2019-03" db="UniProtKB">
        <authorList>
            <consortium name="EnsemblPlants"/>
        </authorList>
    </citation>
    <scope>IDENTIFICATION</scope>
</reference>
<reference evidence="1" key="3">
    <citation type="journal article" date="2017" name="Nature">
        <title>Genome sequence of the progenitor of the wheat D genome Aegilops tauschii.</title>
        <authorList>
            <person name="Luo M.C."/>
            <person name="Gu Y.Q."/>
            <person name="Puiu D."/>
            <person name="Wang H."/>
            <person name="Twardziok S.O."/>
            <person name="Deal K.R."/>
            <person name="Huo N."/>
            <person name="Zhu T."/>
            <person name="Wang L."/>
            <person name="Wang Y."/>
            <person name="McGuire P.E."/>
            <person name="Liu S."/>
            <person name="Long H."/>
            <person name="Ramasamy R.K."/>
            <person name="Rodriguez J.C."/>
            <person name="Van S.L."/>
            <person name="Yuan L."/>
            <person name="Wang Z."/>
            <person name="Xia Z."/>
            <person name="Xiao L."/>
            <person name="Anderson O.D."/>
            <person name="Ouyang S."/>
            <person name="Liang Y."/>
            <person name="Zimin A.V."/>
            <person name="Pertea G."/>
            <person name="Qi P."/>
            <person name="Bennetzen J.L."/>
            <person name="Dai X."/>
            <person name="Dawson M.W."/>
            <person name="Muller H.G."/>
            <person name="Kugler K."/>
            <person name="Rivarola-Duarte L."/>
            <person name="Spannagl M."/>
            <person name="Mayer K.F.X."/>
            <person name="Lu F.H."/>
            <person name="Bevan M.W."/>
            <person name="Leroy P."/>
            <person name="Li P."/>
            <person name="You F.M."/>
            <person name="Sun Q."/>
            <person name="Liu Z."/>
            <person name="Lyons E."/>
            <person name="Wicker T."/>
            <person name="Salzberg S.L."/>
            <person name="Devos K.M."/>
            <person name="Dvorak J."/>
        </authorList>
    </citation>
    <scope>NUCLEOTIDE SEQUENCE [LARGE SCALE GENOMIC DNA]</scope>
    <source>
        <strain evidence="1">cv. AL8/78</strain>
    </source>
</reference>
<dbReference type="EnsemblPlants" id="AET6Gv20660600.9">
    <property type="protein sequence ID" value="AET6Gv20660600.9"/>
    <property type="gene ID" value="AET6Gv20660600"/>
</dbReference>
<dbReference type="InterPro" id="IPR025886">
    <property type="entry name" value="PP2-like"/>
</dbReference>
<reference evidence="2" key="1">
    <citation type="journal article" date="2014" name="Science">
        <title>Ancient hybridizations among the ancestral genomes of bread wheat.</title>
        <authorList>
            <consortium name="International Wheat Genome Sequencing Consortium,"/>
            <person name="Marcussen T."/>
            <person name="Sandve S.R."/>
            <person name="Heier L."/>
            <person name="Spannagl M."/>
            <person name="Pfeifer M."/>
            <person name="Jakobsen K.S."/>
            <person name="Wulff B.B."/>
            <person name="Steuernagel B."/>
            <person name="Mayer K.F."/>
            <person name="Olsen O.A."/>
        </authorList>
    </citation>
    <scope>NUCLEOTIDE SEQUENCE [LARGE SCALE GENOMIC DNA]</scope>
    <source>
        <strain evidence="2">cv. AL8/78</strain>
    </source>
</reference>
<organism evidence="1 2">
    <name type="scientific">Aegilops tauschii subsp. strangulata</name>
    <name type="common">Goatgrass</name>
    <dbReference type="NCBI Taxonomy" id="200361"/>
    <lineage>
        <taxon>Eukaryota</taxon>
        <taxon>Viridiplantae</taxon>
        <taxon>Streptophyta</taxon>
        <taxon>Embryophyta</taxon>
        <taxon>Tracheophyta</taxon>
        <taxon>Spermatophyta</taxon>
        <taxon>Magnoliopsida</taxon>
        <taxon>Liliopsida</taxon>
        <taxon>Poales</taxon>
        <taxon>Poaceae</taxon>
        <taxon>BOP clade</taxon>
        <taxon>Pooideae</taxon>
        <taxon>Triticodae</taxon>
        <taxon>Triticeae</taxon>
        <taxon>Triticinae</taxon>
        <taxon>Aegilops</taxon>
    </lineage>
</organism>
<dbReference type="Proteomes" id="UP000015105">
    <property type="component" value="Chromosome 6D"/>
</dbReference>
<proteinExistence type="predicted"/>
<dbReference type="PANTHER" id="PTHR31960">
    <property type="entry name" value="F-BOX PROTEIN PP2-A15"/>
    <property type="match status" value="1"/>
</dbReference>
<sequence length="153" mass="17676">MKRLITSSAIRFHSVAYLQQIWWLEVGGELDFCFPAGSYSLFFRLHLGRAHRRMGRRVCGTELIHGWDARPTRFQLSTSDEQQATSEYYLDGPGSWILYHVGDFVISNSDELTSLKYSMMQIDCTHTKGGLCVDSVAIYPKGYRRENMNMVYM</sequence>
<dbReference type="Gramene" id="AET6Gv20660600.9">
    <property type="protein sequence ID" value="AET6Gv20660600.9"/>
    <property type="gene ID" value="AET6Gv20660600"/>
</dbReference>
<dbReference type="AlphaFoldDB" id="A0A453P9J7"/>